<dbReference type="InParanoid" id="G0PBQ7"/>
<dbReference type="HOGENOM" id="CLU_1143446_0_0_1"/>
<keyword evidence="1" id="KW-0732">Signal</keyword>
<feature type="chain" id="PRO_5003407215" evidence="1">
    <location>
        <begin position="25"/>
        <end position="252"/>
    </location>
</feature>
<dbReference type="EMBL" id="GL380218">
    <property type="protein sequence ID" value="EGT50661.1"/>
    <property type="molecule type" value="Genomic_DNA"/>
</dbReference>
<protein>
    <submittedName>
        <fullName evidence="2">Uncharacterized protein</fullName>
    </submittedName>
</protein>
<evidence type="ECO:0000313" key="2">
    <source>
        <dbReference type="EMBL" id="EGT50661.1"/>
    </source>
</evidence>
<proteinExistence type="predicted"/>
<keyword evidence="3" id="KW-1185">Reference proteome</keyword>
<accession>G0PBQ7</accession>
<sequence length="252" mass="28830">MQFSLHSTMLPILCFLLILDISGASQIFSETVGQVTITQNTCSVVPHRVWKRFTATGPKPTLQEYSPETIKFLMQWMHSAHGVESRLENMLLKWDEQSICFDRPTKMPLKKVLHGGAFSNDFKKYSYLEVPEHWIAPKEDDLEGWRNIKLEECTTTADNTYRCPESAVVELCSQKDLEKCSERIEMDSSAEFFTFSRRLGPSHVVATRARYGSIIRGGNIFDLTPMSFPERIFKITLRPDDLVAIGTEIVKN</sequence>
<evidence type="ECO:0000313" key="3">
    <source>
        <dbReference type="Proteomes" id="UP000008068"/>
    </source>
</evidence>
<reference evidence="3" key="1">
    <citation type="submission" date="2011-07" db="EMBL/GenBank/DDBJ databases">
        <authorList>
            <consortium name="Caenorhabditis brenneri Sequencing and Analysis Consortium"/>
            <person name="Wilson R.K."/>
        </authorList>
    </citation>
    <scope>NUCLEOTIDE SEQUENCE [LARGE SCALE GENOMIC DNA]</scope>
    <source>
        <strain evidence="3">PB2801</strain>
    </source>
</reference>
<organism evidence="3">
    <name type="scientific">Caenorhabditis brenneri</name>
    <name type="common">Nematode worm</name>
    <dbReference type="NCBI Taxonomy" id="135651"/>
    <lineage>
        <taxon>Eukaryota</taxon>
        <taxon>Metazoa</taxon>
        <taxon>Ecdysozoa</taxon>
        <taxon>Nematoda</taxon>
        <taxon>Chromadorea</taxon>
        <taxon>Rhabditida</taxon>
        <taxon>Rhabditina</taxon>
        <taxon>Rhabditomorpha</taxon>
        <taxon>Rhabditoidea</taxon>
        <taxon>Rhabditidae</taxon>
        <taxon>Peloderinae</taxon>
        <taxon>Caenorhabditis</taxon>
    </lineage>
</organism>
<gene>
    <name evidence="2" type="ORF">CAEBREN_28049</name>
</gene>
<dbReference type="eggNOG" id="ENOG502TGMZ">
    <property type="taxonomic scope" value="Eukaryota"/>
</dbReference>
<evidence type="ECO:0000256" key="1">
    <source>
        <dbReference type="SAM" id="SignalP"/>
    </source>
</evidence>
<dbReference type="OrthoDB" id="5774823at2759"/>
<dbReference type="Proteomes" id="UP000008068">
    <property type="component" value="Unassembled WGS sequence"/>
</dbReference>
<dbReference type="FunCoup" id="G0PBQ7">
    <property type="interactions" value="1899"/>
</dbReference>
<name>G0PBQ7_CAEBE</name>
<dbReference type="AlphaFoldDB" id="G0PBQ7"/>
<feature type="signal peptide" evidence="1">
    <location>
        <begin position="1"/>
        <end position="24"/>
    </location>
</feature>